<protein>
    <submittedName>
        <fullName evidence="2">G10984 protein</fullName>
    </submittedName>
</protein>
<evidence type="ECO:0000313" key="2">
    <source>
        <dbReference type="EMBL" id="CAL5227937.1"/>
    </source>
</evidence>
<gene>
    <name evidence="2" type="primary">g10984</name>
    <name evidence="2" type="ORF">VP750_LOCUS9843</name>
</gene>
<evidence type="ECO:0000256" key="1">
    <source>
        <dbReference type="SAM" id="MobiDB-lite"/>
    </source>
</evidence>
<dbReference type="Proteomes" id="UP001497392">
    <property type="component" value="Unassembled WGS sequence"/>
</dbReference>
<proteinExistence type="predicted"/>
<evidence type="ECO:0000313" key="3">
    <source>
        <dbReference type="Proteomes" id="UP001497392"/>
    </source>
</evidence>
<feature type="compositionally biased region" description="Polar residues" evidence="1">
    <location>
        <begin position="265"/>
        <end position="286"/>
    </location>
</feature>
<comment type="caution">
    <text evidence="2">The sequence shown here is derived from an EMBL/GenBank/DDBJ whole genome shotgun (WGS) entry which is preliminary data.</text>
</comment>
<feature type="compositionally biased region" description="Polar residues" evidence="1">
    <location>
        <begin position="18"/>
        <end position="39"/>
    </location>
</feature>
<feature type="region of interest" description="Disordered" evidence="1">
    <location>
        <begin position="1"/>
        <end position="59"/>
    </location>
</feature>
<sequence length="373" mass="39821">MGSDNTIEDASQDEDSKNVLSLAQAPQGSDQSSELQQGLSLPDMHALEQPSQSGSSAVPCLNTRGFNSYAGTSLQDAASQDEENSAVSGDSYSDVFYDAVSLLAPLTAASQDFWDNLETEPNSDNPFDDAASSFVITACDSEESDIFFACHMGTEPTARQVFAAKATRPVLAATSAAAEAVLHARWAALHAGLLPKGAYLAPGHPKHPDAGFNSRDGISFRDAASHDAESSAVGGDSDCDVFYDAVSLLAPWTPEAQDFWANPDTEASSDNPWDNAASTAYPPTTKVDSSTNNKFFSLRSHLRSKRSARQKPSLMKWAKRSLKRLKSTGVRISSGIQRCTAVPKVKDCGAEEYIHTPKQKVMTAAEALILVTC</sequence>
<feature type="compositionally biased region" description="Acidic residues" evidence="1">
    <location>
        <begin position="1"/>
        <end position="13"/>
    </location>
</feature>
<accession>A0ABP1G745</accession>
<keyword evidence="3" id="KW-1185">Reference proteome</keyword>
<organism evidence="2 3">
    <name type="scientific">Coccomyxa viridis</name>
    <dbReference type="NCBI Taxonomy" id="1274662"/>
    <lineage>
        <taxon>Eukaryota</taxon>
        <taxon>Viridiplantae</taxon>
        <taxon>Chlorophyta</taxon>
        <taxon>core chlorophytes</taxon>
        <taxon>Trebouxiophyceae</taxon>
        <taxon>Trebouxiophyceae incertae sedis</taxon>
        <taxon>Coccomyxaceae</taxon>
        <taxon>Coccomyxa</taxon>
    </lineage>
</organism>
<reference evidence="2 3" key="1">
    <citation type="submission" date="2024-06" db="EMBL/GenBank/DDBJ databases">
        <authorList>
            <person name="Kraege A."/>
            <person name="Thomma B."/>
        </authorList>
    </citation>
    <scope>NUCLEOTIDE SEQUENCE [LARGE SCALE GENOMIC DNA]</scope>
</reference>
<dbReference type="EMBL" id="CAXHTA020000017">
    <property type="protein sequence ID" value="CAL5227937.1"/>
    <property type="molecule type" value="Genomic_DNA"/>
</dbReference>
<name>A0ABP1G745_9CHLO</name>
<feature type="region of interest" description="Disordered" evidence="1">
    <location>
        <begin position="259"/>
        <end position="286"/>
    </location>
</feature>